<dbReference type="GO" id="GO:0005663">
    <property type="term" value="C:DNA replication factor C complex"/>
    <property type="evidence" value="ECO:0007669"/>
    <property type="project" value="InterPro"/>
</dbReference>
<dbReference type="GO" id="GO:0005634">
    <property type="term" value="C:nucleus"/>
    <property type="evidence" value="ECO:0007669"/>
    <property type="project" value="TreeGrafter"/>
</dbReference>
<evidence type="ECO:0000256" key="3">
    <source>
        <dbReference type="SAM" id="Phobius"/>
    </source>
</evidence>
<dbReference type="EMBL" id="QGKX02001521">
    <property type="protein sequence ID" value="KAF3512457.1"/>
    <property type="molecule type" value="Genomic_DNA"/>
</dbReference>
<keyword evidence="1" id="KW-0235">DNA replication</keyword>
<evidence type="ECO:0000256" key="2">
    <source>
        <dbReference type="SAM" id="MobiDB-lite"/>
    </source>
</evidence>
<evidence type="ECO:0000313" key="6">
    <source>
        <dbReference type="Proteomes" id="UP000712600"/>
    </source>
</evidence>
<keyword evidence="3" id="KW-1133">Transmembrane helix</keyword>
<dbReference type="PANTHER" id="PTHR23389:SF6">
    <property type="entry name" value="REPLICATION FACTOR C SUBUNIT 1"/>
    <property type="match status" value="1"/>
</dbReference>
<evidence type="ECO:0000259" key="4">
    <source>
        <dbReference type="Pfam" id="PF08519"/>
    </source>
</evidence>
<gene>
    <name evidence="5" type="ORF">F2Q69_00000909</name>
</gene>
<organism evidence="5 6">
    <name type="scientific">Brassica cretica</name>
    <name type="common">Mustard</name>
    <dbReference type="NCBI Taxonomy" id="69181"/>
    <lineage>
        <taxon>Eukaryota</taxon>
        <taxon>Viridiplantae</taxon>
        <taxon>Streptophyta</taxon>
        <taxon>Embryophyta</taxon>
        <taxon>Tracheophyta</taxon>
        <taxon>Spermatophyta</taxon>
        <taxon>Magnoliopsida</taxon>
        <taxon>eudicotyledons</taxon>
        <taxon>Gunneridae</taxon>
        <taxon>Pentapetalae</taxon>
        <taxon>rosids</taxon>
        <taxon>malvids</taxon>
        <taxon>Brassicales</taxon>
        <taxon>Brassicaceae</taxon>
        <taxon>Brassiceae</taxon>
        <taxon>Brassica</taxon>
    </lineage>
</organism>
<dbReference type="PANTHER" id="PTHR23389">
    <property type="entry name" value="CHROMOSOME TRANSMISSION FIDELITY FACTOR 18"/>
    <property type="match status" value="1"/>
</dbReference>
<keyword evidence="3" id="KW-0472">Membrane</keyword>
<dbReference type="GO" id="GO:0006260">
    <property type="term" value="P:DNA replication"/>
    <property type="evidence" value="ECO:0007669"/>
    <property type="project" value="UniProtKB-KW"/>
</dbReference>
<evidence type="ECO:0000313" key="5">
    <source>
        <dbReference type="EMBL" id="KAF3512457.1"/>
    </source>
</evidence>
<protein>
    <recommendedName>
        <fullName evidence="4">DNA replication factor RFC1 C-terminal domain-containing protein</fullName>
    </recommendedName>
</protein>
<feature type="transmembrane region" description="Helical" evidence="3">
    <location>
        <begin position="418"/>
        <end position="437"/>
    </location>
</feature>
<feature type="compositionally biased region" description="Acidic residues" evidence="2">
    <location>
        <begin position="109"/>
        <end position="130"/>
    </location>
</feature>
<accession>A0A8S9PHI7</accession>
<proteinExistence type="predicted"/>
<dbReference type="Pfam" id="PF08519">
    <property type="entry name" value="RFC1"/>
    <property type="match status" value="1"/>
</dbReference>
<feature type="region of interest" description="Disordered" evidence="2">
    <location>
        <begin position="106"/>
        <end position="130"/>
    </location>
</feature>
<reference evidence="5" key="1">
    <citation type="submission" date="2019-12" db="EMBL/GenBank/DDBJ databases">
        <title>Genome sequencing and annotation of Brassica cretica.</title>
        <authorList>
            <person name="Studholme D.J."/>
            <person name="Sarris P."/>
        </authorList>
    </citation>
    <scope>NUCLEOTIDE SEQUENCE</scope>
    <source>
        <strain evidence="5">PFS-109/04</strain>
        <tissue evidence="5">Leaf</tissue>
    </source>
</reference>
<name>A0A8S9PHI7_BRACR</name>
<dbReference type="GO" id="GO:0005524">
    <property type="term" value="F:ATP binding"/>
    <property type="evidence" value="ECO:0007669"/>
    <property type="project" value="InterPro"/>
</dbReference>
<dbReference type="GO" id="GO:0003689">
    <property type="term" value="F:DNA clamp loader activity"/>
    <property type="evidence" value="ECO:0007669"/>
    <property type="project" value="InterPro"/>
</dbReference>
<sequence length="438" mass="48574">MATLSIYLAVLHLLFSLRLFVRVDYLPLLLNRLTSPLQTLPKDEAVSEVVQFMNTYSISQEDYDTIMELAKFKGRANPLEGVPPALPGVKKAPKKRIAAMLEPTVESLSGEDGEPVAENEEENESDAEDSDAFLSGTVIEFSNFNMFSDAGGADARRRHLCQSFLATTPSLIHFCPVSLMVSFNFAALDLLSTLPVEISVVSYCWSEFTRVDLFSRDSWIIFSDDTSLHLFILHVSSHQIFRSINLFNSTSVIKRLSEDPHRKRLQPHLLLTFCVNPATDVDGIPFRQPDLFLQSLIRLCCLLNTLTFSTRLSYILSSLAWKSGKTCYGEEQSPPPTCLDGHLACSGELCKYPPTTALCLSTKDLLAASDSYSRSTTSLANELEAIGPRYESSWAWPSTLAEAAIPVINLLKSRNLQHIETVFGGFIGSVIVFIILLG</sequence>
<dbReference type="AlphaFoldDB" id="A0A8S9PHI7"/>
<evidence type="ECO:0000256" key="1">
    <source>
        <dbReference type="ARBA" id="ARBA00022705"/>
    </source>
</evidence>
<comment type="caution">
    <text evidence="5">The sequence shown here is derived from an EMBL/GenBank/DDBJ whole genome shotgun (WGS) entry which is preliminary data.</text>
</comment>
<keyword evidence="3" id="KW-0812">Transmembrane</keyword>
<dbReference type="Proteomes" id="UP000712600">
    <property type="component" value="Unassembled WGS sequence"/>
</dbReference>
<feature type="domain" description="DNA replication factor RFC1 C-terminal" evidence="4">
    <location>
        <begin position="21"/>
        <end position="85"/>
    </location>
</feature>
<dbReference type="GO" id="GO:0003677">
    <property type="term" value="F:DNA binding"/>
    <property type="evidence" value="ECO:0007669"/>
    <property type="project" value="TreeGrafter"/>
</dbReference>
<dbReference type="InterPro" id="IPR013725">
    <property type="entry name" value="DNA_replication_fac_RFC1_C"/>
</dbReference>